<evidence type="ECO:0000259" key="5">
    <source>
        <dbReference type="PROSITE" id="PS51898"/>
    </source>
</evidence>
<dbReference type="GO" id="GO:0003677">
    <property type="term" value="F:DNA binding"/>
    <property type="evidence" value="ECO:0007669"/>
    <property type="project" value="UniProtKB-KW"/>
</dbReference>
<dbReference type="InterPro" id="IPR004107">
    <property type="entry name" value="Integrase_SAM-like_N"/>
</dbReference>
<gene>
    <name evidence="6" type="ORF">SAMN05880501_107206</name>
</gene>
<dbReference type="Gene3D" id="1.10.150.130">
    <property type="match status" value="1"/>
</dbReference>
<keyword evidence="7" id="KW-1185">Reference proteome</keyword>
<comment type="similarity">
    <text evidence="1">Belongs to the 'phage' integrase family.</text>
</comment>
<dbReference type="GO" id="GO:0015074">
    <property type="term" value="P:DNA integration"/>
    <property type="evidence" value="ECO:0007669"/>
    <property type="project" value="UniProtKB-KW"/>
</dbReference>
<keyword evidence="3" id="KW-0238">DNA-binding</keyword>
<name>A0A285SXV7_9BACL</name>
<dbReference type="InterPro" id="IPR011010">
    <property type="entry name" value="DNA_brk_join_enz"/>
</dbReference>
<reference evidence="7" key="1">
    <citation type="submission" date="2017-08" db="EMBL/GenBank/DDBJ databases">
        <authorList>
            <person name="Varghese N."/>
            <person name="Submissions S."/>
        </authorList>
    </citation>
    <scope>NUCLEOTIDE SEQUENCE [LARGE SCALE GENOMIC DNA]</scope>
    <source>
        <strain evidence="7">JC22</strain>
    </source>
</reference>
<organism evidence="6 7">
    <name type="scientific">Ureibacillus xyleni</name>
    <dbReference type="NCBI Taxonomy" id="614648"/>
    <lineage>
        <taxon>Bacteria</taxon>
        <taxon>Bacillati</taxon>
        <taxon>Bacillota</taxon>
        <taxon>Bacilli</taxon>
        <taxon>Bacillales</taxon>
        <taxon>Caryophanaceae</taxon>
        <taxon>Ureibacillus</taxon>
    </lineage>
</organism>
<evidence type="ECO:0000313" key="6">
    <source>
        <dbReference type="EMBL" id="SOC13515.1"/>
    </source>
</evidence>
<dbReference type="Proteomes" id="UP000219636">
    <property type="component" value="Unassembled WGS sequence"/>
</dbReference>
<dbReference type="PROSITE" id="PS51898">
    <property type="entry name" value="TYR_RECOMBINASE"/>
    <property type="match status" value="1"/>
</dbReference>
<evidence type="ECO:0000256" key="3">
    <source>
        <dbReference type="ARBA" id="ARBA00023125"/>
    </source>
</evidence>
<dbReference type="InterPro" id="IPR013762">
    <property type="entry name" value="Integrase-like_cat_sf"/>
</dbReference>
<dbReference type="OrthoDB" id="9803188at2"/>
<dbReference type="Gene3D" id="1.10.443.10">
    <property type="entry name" value="Intergrase catalytic core"/>
    <property type="match status" value="1"/>
</dbReference>
<dbReference type="InterPro" id="IPR002104">
    <property type="entry name" value="Integrase_catalytic"/>
</dbReference>
<feature type="domain" description="Tyr recombinase" evidence="5">
    <location>
        <begin position="183"/>
        <end position="384"/>
    </location>
</feature>
<dbReference type="AlphaFoldDB" id="A0A285SXV7"/>
<dbReference type="EMBL" id="OBMQ01000007">
    <property type="protein sequence ID" value="SOC13515.1"/>
    <property type="molecule type" value="Genomic_DNA"/>
</dbReference>
<dbReference type="GO" id="GO:0006310">
    <property type="term" value="P:DNA recombination"/>
    <property type="evidence" value="ECO:0007669"/>
    <property type="project" value="UniProtKB-KW"/>
</dbReference>
<sequence length="392" mass="46288">MRKFKTTSIRSYTLKNGEKRYMFKVYLGVDPLTGKQKDTTRRGFKTKKEAEIALARIKLEVSEGTFRKQRAETYKDVYDLWIKQYEKNVEESTFIKTLGIFRNHILPKIGNYKITKMNAHICQRHVNEWANKLKKFRTVKSYASKVLDFAIKHDYIQTNPFSLVELPKNPKKLQFHEVYNEDENENFYTKEQLIKFLQCMKQESNPKAYTLFHLLAYSGMRKGEALALSWKDIDFNKNEIRINKAISRGKDNKLYVKSTKTGMARTIKMDTNTMYILKEWKKYQRQELLVLGYNAIQSNQLIFNNNKNQFLQPNMTTKWLKRVLTKYQLPIITTHGFRHTHCSLLFEAGVSMKEVQDRLGHSDIKTTMNVYAHVSKNAKEVAVNKFEMFMAI</sequence>
<dbReference type="InterPro" id="IPR010998">
    <property type="entry name" value="Integrase_recombinase_N"/>
</dbReference>
<dbReference type="PANTHER" id="PTHR30349">
    <property type="entry name" value="PHAGE INTEGRASE-RELATED"/>
    <property type="match status" value="1"/>
</dbReference>
<keyword evidence="4" id="KW-0233">DNA recombination</keyword>
<evidence type="ECO:0000256" key="4">
    <source>
        <dbReference type="ARBA" id="ARBA00023172"/>
    </source>
</evidence>
<dbReference type="InterPro" id="IPR050090">
    <property type="entry name" value="Tyrosine_recombinase_XerCD"/>
</dbReference>
<dbReference type="Pfam" id="PF14659">
    <property type="entry name" value="Phage_int_SAM_3"/>
    <property type="match status" value="1"/>
</dbReference>
<dbReference type="PANTHER" id="PTHR30349:SF64">
    <property type="entry name" value="PROPHAGE INTEGRASE INTD-RELATED"/>
    <property type="match status" value="1"/>
</dbReference>
<evidence type="ECO:0000256" key="1">
    <source>
        <dbReference type="ARBA" id="ARBA00008857"/>
    </source>
</evidence>
<proteinExistence type="inferred from homology"/>
<dbReference type="CDD" id="cd01189">
    <property type="entry name" value="INT_ICEBs1_C_like"/>
    <property type="match status" value="1"/>
</dbReference>
<evidence type="ECO:0000313" key="7">
    <source>
        <dbReference type="Proteomes" id="UP000219636"/>
    </source>
</evidence>
<keyword evidence="2" id="KW-0229">DNA integration</keyword>
<dbReference type="Pfam" id="PF00589">
    <property type="entry name" value="Phage_integrase"/>
    <property type="match status" value="1"/>
</dbReference>
<dbReference type="InterPro" id="IPR028259">
    <property type="entry name" value="AP2-like_int_N"/>
</dbReference>
<protein>
    <submittedName>
        <fullName evidence="6">Site-specific recombinase XerD</fullName>
    </submittedName>
</protein>
<accession>A0A285SXV7</accession>
<dbReference type="RefSeq" id="WP_097073927.1">
    <property type="nucleotide sequence ID" value="NZ_OBMQ01000007.1"/>
</dbReference>
<dbReference type="SUPFAM" id="SSF56349">
    <property type="entry name" value="DNA breaking-rejoining enzymes"/>
    <property type="match status" value="1"/>
</dbReference>
<evidence type="ECO:0000256" key="2">
    <source>
        <dbReference type="ARBA" id="ARBA00022908"/>
    </source>
</evidence>
<dbReference type="Pfam" id="PF14657">
    <property type="entry name" value="Arm-DNA-bind_4"/>
    <property type="match status" value="1"/>
</dbReference>